<name>A0A183P510_9TREM</name>
<keyword evidence="2" id="KW-0235">DNA replication</keyword>
<dbReference type="InterPro" id="IPR024826">
    <property type="entry name" value="DNA_pol_delta/II_ssu"/>
</dbReference>
<organism evidence="3 4">
    <name type="scientific">Schistosoma mattheei</name>
    <dbReference type="NCBI Taxonomy" id="31246"/>
    <lineage>
        <taxon>Eukaryota</taxon>
        <taxon>Metazoa</taxon>
        <taxon>Spiralia</taxon>
        <taxon>Lophotrochozoa</taxon>
        <taxon>Platyhelminthes</taxon>
        <taxon>Trematoda</taxon>
        <taxon>Digenea</taxon>
        <taxon>Strigeidida</taxon>
        <taxon>Schistosomatoidea</taxon>
        <taxon>Schistosomatidae</taxon>
        <taxon>Schistosoma</taxon>
    </lineage>
</organism>
<reference evidence="3 4" key="1">
    <citation type="submission" date="2018-11" db="EMBL/GenBank/DDBJ databases">
        <authorList>
            <consortium name="Pathogen Informatics"/>
        </authorList>
    </citation>
    <scope>NUCLEOTIDE SEQUENCE [LARGE SCALE GENOMIC DNA]</scope>
    <source>
        <strain>Denwood</strain>
        <strain evidence="4">Zambia</strain>
    </source>
</reference>
<dbReference type="Gene3D" id="2.40.50.430">
    <property type="match status" value="1"/>
</dbReference>
<proteinExistence type="inferred from homology"/>
<dbReference type="GO" id="GO:0006271">
    <property type="term" value="P:DNA strand elongation involved in DNA replication"/>
    <property type="evidence" value="ECO:0007669"/>
    <property type="project" value="TreeGrafter"/>
</dbReference>
<dbReference type="GO" id="GO:0043625">
    <property type="term" value="C:delta DNA polymerase complex"/>
    <property type="evidence" value="ECO:0007669"/>
    <property type="project" value="TreeGrafter"/>
</dbReference>
<comment type="similarity">
    <text evidence="1">Belongs to the DNA polymerase delta/II small subunit family.</text>
</comment>
<evidence type="ECO:0000313" key="4">
    <source>
        <dbReference type="Proteomes" id="UP000269396"/>
    </source>
</evidence>
<accession>A0A183P510</accession>
<protein>
    <submittedName>
        <fullName evidence="3">Uncharacterized protein</fullName>
    </submittedName>
</protein>
<dbReference type="Gene3D" id="3.60.21.50">
    <property type="match status" value="2"/>
</dbReference>
<dbReference type="InterPro" id="IPR040663">
    <property type="entry name" value="DNA_pol_D_N"/>
</dbReference>
<gene>
    <name evidence="3" type="ORF">SMTD_LOCUS9446</name>
</gene>
<evidence type="ECO:0000256" key="2">
    <source>
        <dbReference type="ARBA" id="ARBA00022705"/>
    </source>
</evidence>
<dbReference type="PANTHER" id="PTHR10416:SF0">
    <property type="entry name" value="DNA POLYMERASE DELTA SUBUNIT 2"/>
    <property type="match status" value="1"/>
</dbReference>
<dbReference type="PANTHER" id="PTHR10416">
    <property type="entry name" value="DNA POLYMERASE DELTA SUBUNIT 2"/>
    <property type="match status" value="1"/>
</dbReference>
<evidence type="ECO:0000256" key="1">
    <source>
        <dbReference type="ARBA" id="ARBA00006035"/>
    </source>
</evidence>
<dbReference type="Pfam" id="PF18018">
    <property type="entry name" value="DNA_pol_D_N"/>
    <property type="match status" value="1"/>
</dbReference>
<keyword evidence="4" id="KW-1185">Reference proteome</keyword>
<dbReference type="Proteomes" id="UP000269396">
    <property type="component" value="Unassembled WGS sequence"/>
</dbReference>
<dbReference type="EMBL" id="UZAL01029711">
    <property type="protein sequence ID" value="VDP49919.1"/>
    <property type="molecule type" value="Genomic_DNA"/>
</dbReference>
<dbReference type="STRING" id="31246.A0A183P510"/>
<evidence type="ECO:0000313" key="3">
    <source>
        <dbReference type="EMBL" id="VDP49919.1"/>
    </source>
</evidence>
<dbReference type="AlphaFoldDB" id="A0A183P510"/>
<sequence>MRLKPSVLHDIAAVEIENIESDIRISSTDTHSLVHLTSDDDLLFLEDEVQRIALSFCSQISKLWSPANLVTGVVVAALGYEPESQPGSFYIEDLLFLEPQPEKPIYVQEISHIDVNTTDFRNSGPWVGVVSALGFAGNGQVKPGHSIALQLLADWIRCAGDFHGSSELHTDSGLIHLLILGDSIQASKSSIDNDGDKCTPAVRLTQRVSLKSHLLSFVMKYTKLKNACDRMEATLLWGHLAPTCPDTLGGYPMTNVDPLLLRSSSTSSAQNFSPDYPDIYIAGCQSEDQPSWRRARLKWSEEIDKNNCGCLLVSVPRFDSTFSFVLINLKSLDCRVVRFDSSLLDEN</sequence>